<proteinExistence type="predicted"/>
<feature type="region of interest" description="Disordered" evidence="1">
    <location>
        <begin position="50"/>
        <end position="92"/>
    </location>
</feature>
<accession>A0A9Q0JA96</accession>
<dbReference type="AlphaFoldDB" id="A0A9Q0JA96"/>
<keyword evidence="3" id="KW-1185">Reference proteome</keyword>
<feature type="compositionally biased region" description="Polar residues" evidence="1">
    <location>
        <begin position="237"/>
        <end position="247"/>
    </location>
</feature>
<protein>
    <submittedName>
        <fullName evidence="2">Uncharacterized protein</fullName>
    </submittedName>
</protein>
<feature type="compositionally biased region" description="Basic and acidic residues" evidence="1">
    <location>
        <begin position="297"/>
        <end position="306"/>
    </location>
</feature>
<dbReference type="OrthoDB" id="826428at2759"/>
<feature type="region of interest" description="Disordered" evidence="1">
    <location>
        <begin position="228"/>
        <end position="253"/>
    </location>
</feature>
<feature type="region of interest" description="Disordered" evidence="1">
    <location>
        <begin position="1"/>
        <end position="23"/>
    </location>
</feature>
<comment type="caution">
    <text evidence="2">The sequence shown here is derived from an EMBL/GenBank/DDBJ whole genome shotgun (WGS) entry which is preliminary data.</text>
</comment>
<feature type="compositionally biased region" description="Low complexity" evidence="1">
    <location>
        <begin position="504"/>
        <end position="515"/>
    </location>
</feature>
<feature type="region of interest" description="Disordered" evidence="1">
    <location>
        <begin position="484"/>
        <end position="570"/>
    </location>
</feature>
<dbReference type="PANTHER" id="PTHR34802">
    <property type="entry name" value="CHORISMATE SYNTHASE"/>
    <property type="match status" value="1"/>
</dbReference>
<feature type="compositionally biased region" description="Polar residues" evidence="1">
    <location>
        <begin position="484"/>
        <end position="498"/>
    </location>
</feature>
<reference evidence="2" key="2">
    <citation type="journal article" date="2023" name="Plants (Basel)">
        <title>Annotation of the Turnera subulata (Passifloraceae) Draft Genome Reveals the S-Locus Evolved after the Divergence of Turneroideae from Passifloroideae in a Stepwise Manner.</title>
        <authorList>
            <person name="Henning P.M."/>
            <person name="Roalson E.H."/>
            <person name="Mir W."/>
            <person name="McCubbin A.G."/>
            <person name="Shore J.S."/>
        </authorList>
    </citation>
    <scope>NUCLEOTIDE SEQUENCE</scope>
    <source>
        <strain evidence="2">F60SS</strain>
    </source>
</reference>
<evidence type="ECO:0000313" key="2">
    <source>
        <dbReference type="EMBL" id="KAJ4834238.1"/>
    </source>
</evidence>
<evidence type="ECO:0000256" key="1">
    <source>
        <dbReference type="SAM" id="MobiDB-lite"/>
    </source>
</evidence>
<feature type="compositionally biased region" description="Polar residues" evidence="1">
    <location>
        <begin position="286"/>
        <end position="296"/>
    </location>
</feature>
<reference evidence="2" key="1">
    <citation type="submission" date="2022-02" db="EMBL/GenBank/DDBJ databases">
        <authorList>
            <person name="Henning P.M."/>
            <person name="McCubbin A.G."/>
            <person name="Shore J.S."/>
        </authorList>
    </citation>
    <scope>NUCLEOTIDE SEQUENCE</scope>
    <source>
        <strain evidence="2">F60SS</strain>
        <tissue evidence="2">Leaves</tissue>
    </source>
</reference>
<feature type="region of interest" description="Disordered" evidence="1">
    <location>
        <begin position="138"/>
        <end position="161"/>
    </location>
</feature>
<dbReference type="PANTHER" id="PTHR34802:SF3">
    <property type="match status" value="1"/>
</dbReference>
<evidence type="ECO:0000313" key="3">
    <source>
        <dbReference type="Proteomes" id="UP001141552"/>
    </source>
</evidence>
<feature type="region of interest" description="Disordered" evidence="1">
    <location>
        <begin position="286"/>
        <end position="322"/>
    </location>
</feature>
<feature type="region of interest" description="Disordered" evidence="1">
    <location>
        <begin position="389"/>
        <end position="460"/>
    </location>
</feature>
<feature type="compositionally biased region" description="Low complexity" evidence="1">
    <location>
        <begin position="66"/>
        <end position="78"/>
    </location>
</feature>
<sequence>MSSETGIHCPLPYSTADDSTEEEYDKESKCSYSRDFLLSLVELDECKRLPSGLDSSILGDLNEDNSQSSHSRSDSGSSQDGGMGRRTSPHPWDGVLGKASLLGHPAYVPLLSAPKVPGGYHLLNRTVAPYRPPHLYKRDHCSGTEGKDLSNGSSNCPKQVRAEEGWERDFFESKMEESKASQEKLNNRTDQQKNYGRHQFARPELSFANAVKQLGEKDKMLADGVSKGESIVCPQPDKQTTKNGSNRHSSRGNEVLRKNLESTSVSGIEQICGKFVRDGESTVLSSYLPQPESVQSSERENKEPIYRRHSGAHTSLSATGTSKLNIFNSGNVSMERHTTSERKYGRGVTNGFHSSELLGGRSSPEAGFDEYDPTGHSSFPVLNNGIPSSVDDSIGKNPKNIMPSGCAEKTGLDKREGNPPVCNDARIETGFNTPSDRKKSESSPVSASEGKVSGSDNVCLPDEDSLITVDDLVFQMDLALISGSKSTEAGPSTPSQVDGKQVDPSVSSGQGSRPSSEVRTIAGSDTAKRKHTHDSTPAARKPGPRLHPSRTNPRRAPFQPGRFEISSPNSEIYRYNPPRLGCPPYSFYNCRLLPPPPPPPPFHQMLIPGQLPQQPGGPSTFAPPYTSSIYDWTYYSYPTDLMQPLKY</sequence>
<name>A0A9Q0JA96_9ROSI</name>
<dbReference type="Proteomes" id="UP001141552">
    <property type="component" value="Unassembled WGS sequence"/>
</dbReference>
<gene>
    <name evidence="2" type="ORF">Tsubulata_018381</name>
</gene>
<dbReference type="EMBL" id="JAKUCV010004748">
    <property type="protein sequence ID" value="KAJ4834238.1"/>
    <property type="molecule type" value="Genomic_DNA"/>
</dbReference>
<organism evidence="2 3">
    <name type="scientific">Turnera subulata</name>
    <dbReference type="NCBI Taxonomy" id="218843"/>
    <lineage>
        <taxon>Eukaryota</taxon>
        <taxon>Viridiplantae</taxon>
        <taxon>Streptophyta</taxon>
        <taxon>Embryophyta</taxon>
        <taxon>Tracheophyta</taxon>
        <taxon>Spermatophyta</taxon>
        <taxon>Magnoliopsida</taxon>
        <taxon>eudicotyledons</taxon>
        <taxon>Gunneridae</taxon>
        <taxon>Pentapetalae</taxon>
        <taxon>rosids</taxon>
        <taxon>fabids</taxon>
        <taxon>Malpighiales</taxon>
        <taxon>Passifloraceae</taxon>
        <taxon>Turnera</taxon>
    </lineage>
</organism>
<feature type="compositionally biased region" description="Polar residues" evidence="1">
    <location>
        <begin position="312"/>
        <end position="322"/>
    </location>
</feature>
<feature type="region of interest" description="Disordered" evidence="1">
    <location>
        <begin position="344"/>
        <end position="375"/>
    </location>
</feature>
<feature type="compositionally biased region" description="Basic and acidic residues" evidence="1">
    <location>
        <begin position="138"/>
        <end position="148"/>
    </location>
</feature>